<reference evidence="2 3" key="1">
    <citation type="submission" date="2019-09" db="EMBL/GenBank/DDBJ databases">
        <title>Bacillus ochoae sp. nov., Paenibacillus whitsoniae sp. nov., Paenibacillus spiritus sp. nov. Isolated from the Mars Exploration Rover during spacecraft assembly.</title>
        <authorList>
            <person name="Seuylemezian A."/>
            <person name="Vaishampayan P."/>
        </authorList>
    </citation>
    <scope>NUCLEOTIDE SEQUENCE [LARGE SCALE GENOMIC DNA]</scope>
    <source>
        <strain evidence="2 3">MER_111</strain>
    </source>
</reference>
<accession>A0A5J5GEH1</accession>
<protein>
    <recommendedName>
        <fullName evidence="4">FMN-binding protein</fullName>
    </recommendedName>
</protein>
<evidence type="ECO:0000313" key="2">
    <source>
        <dbReference type="EMBL" id="KAA9006467.1"/>
    </source>
</evidence>
<proteinExistence type="predicted"/>
<name>A0A5J5GEH1_9BACL</name>
<organism evidence="2 3">
    <name type="scientific">Paenibacillus spiritus</name>
    <dbReference type="NCBI Taxonomy" id="2496557"/>
    <lineage>
        <taxon>Bacteria</taxon>
        <taxon>Bacillati</taxon>
        <taxon>Bacillota</taxon>
        <taxon>Bacilli</taxon>
        <taxon>Bacillales</taxon>
        <taxon>Paenibacillaceae</taxon>
        <taxon>Paenibacillus</taxon>
    </lineage>
</organism>
<keyword evidence="3" id="KW-1185">Reference proteome</keyword>
<evidence type="ECO:0000256" key="1">
    <source>
        <dbReference type="SAM" id="SignalP"/>
    </source>
</evidence>
<dbReference type="EMBL" id="VYKK01000005">
    <property type="protein sequence ID" value="KAA9006467.1"/>
    <property type="molecule type" value="Genomic_DNA"/>
</dbReference>
<keyword evidence="1" id="KW-0732">Signal</keyword>
<dbReference type="RefSeq" id="WP_150457297.1">
    <property type="nucleotide sequence ID" value="NZ_VYKK01000005.1"/>
</dbReference>
<evidence type="ECO:0008006" key="4">
    <source>
        <dbReference type="Google" id="ProtNLM"/>
    </source>
</evidence>
<feature type="signal peptide" evidence="1">
    <location>
        <begin position="1"/>
        <end position="28"/>
    </location>
</feature>
<sequence length="184" mass="18943">MKKGTKIFAAAGLSLALLGGGAAVVNNAHPVSAAAAPLKVGRVEAAAHGKKCFTVAVAVVQNGVIVAASVDDYQFMDKSTVTGVPNSDSDFGANYKDPNMVLASKKTNAAYYSEHMKEAAGSTVSYDKNLAAIEKFATGRTIKSLEMSLKAKSPEQMVDAVSGATLVDTKGYLQAILDAAKAAK</sequence>
<dbReference type="Gene3D" id="3.90.1010.20">
    <property type="match status" value="1"/>
</dbReference>
<dbReference type="AlphaFoldDB" id="A0A5J5GEH1"/>
<evidence type="ECO:0000313" key="3">
    <source>
        <dbReference type="Proteomes" id="UP000367750"/>
    </source>
</evidence>
<dbReference type="Proteomes" id="UP000367750">
    <property type="component" value="Unassembled WGS sequence"/>
</dbReference>
<gene>
    <name evidence="2" type="ORF">F4V43_05815</name>
</gene>
<comment type="caution">
    <text evidence="2">The sequence shown here is derived from an EMBL/GenBank/DDBJ whole genome shotgun (WGS) entry which is preliminary data.</text>
</comment>
<dbReference type="OrthoDB" id="2604992at2"/>
<feature type="chain" id="PRO_5039093219" description="FMN-binding protein" evidence="1">
    <location>
        <begin position="29"/>
        <end position="184"/>
    </location>
</feature>